<evidence type="ECO:0000313" key="1">
    <source>
        <dbReference type="EMBL" id="GFY80135.1"/>
    </source>
</evidence>
<comment type="caution">
    <text evidence="1">The sequence shown here is derived from an EMBL/GenBank/DDBJ whole genome shotgun (WGS) entry which is preliminary data.</text>
</comment>
<keyword evidence="2" id="KW-1185">Reference proteome</keyword>
<organism evidence="1 2">
    <name type="scientific">Trichonephila inaurata madagascariensis</name>
    <dbReference type="NCBI Taxonomy" id="2747483"/>
    <lineage>
        <taxon>Eukaryota</taxon>
        <taxon>Metazoa</taxon>
        <taxon>Ecdysozoa</taxon>
        <taxon>Arthropoda</taxon>
        <taxon>Chelicerata</taxon>
        <taxon>Arachnida</taxon>
        <taxon>Araneae</taxon>
        <taxon>Araneomorphae</taxon>
        <taxon>Entelegynae</taxon>
        <taxon>Araneoidea</taxon>
        <taxon>Nephilidae</taxon>
        <taxon>Trichonephila</taxon>
        <taxon>Trichonephila inaurata</taxon>
    </lineage>
</organism>
<proteinExistence type="predicted"/>
<name>A0A8X7CUC0_9ARAC</name>
<sequence length="111" mass="12755">MCRSIDARAPNSKILRFAKFFSKDQLQVKDRNIVLYPVGQVPQDKKEVNKIDKRMVHNCRTSSLGDPIFYHNFSMQEMGVTLEAMDCRKSPGPDNIHGQMVKHLADKGKDY</sequence>
<gene>
    <name evidence="1" type="ORF">TNIN_245741</name>
</gene>
<dbReference type="AlphaFoldDB" id="A0A8X7CUC0"/>
<protein>
    <submittedName>
        <fullName evidence="1">Uncharacterized protein</fullName>
    </submittedName>
</protein>
<accession>A0A8X7CUC0</accession>
<dbReference type="Proteomes" id="UP000886998">
    <property type="component" value="Unassembled WGS sequence"/>
</dbReference>
<dbReference type="EMBL" id="BMAV01023816">
    <property type="protein sequence ID" value="GFY80135.1"/>
    <property type="molecule type" value="Genomic_DNA"/>
</dbReference>
<reference evidence="1" key="1">
    <citation type="submission" date="2020-08" db="EMBL/GenBank/DDBJ databases">
        <title>Multicomponent nature underlies the extraordinary mechanical properties of spider dragline silk.</title>
        <authorList>
            <person name="Kono N."/>
            <person name="Nakamura H."/>
            <person name="Mori M."/>
            <person name="Yoshida Y."/>
            <person name="Ohtoshi R."/>
            <person name="Malay A.D."/>
            <person name="Moran D.A.P."/>
            <person name="Tomita M."/>
            <person name="Numata K."/>
            <person name="Arakawa K."/>
        </authorList>
    </citation>
    <scope>NUCLEOTIDE SEQUENCE</scope>
</reference>
<evidence type="ECO:0000313" key="2">
    <source>
        <dbReference type="Proteomes" id="UP000886998"/>
    </source>
</evidence>